<evidence type="ECO:0000313" key="5">
    <source>
        <dbReference type="EMBL" id="VDM87724.1"/>
    </source>
</evidence>
<comment type="similarity">
    <text evidence="1">Belongs to the CdaR family.</text>
</comment>
<name>A0A447GB77_9MYCO</name>
<dbReference type="InterPro" id="IPR041522">
    <property type="entry name" value="CdaR_GGDEF"/>
</dbReference>
<dbReference type="InterPro" id="IPR051448">
    <property type="entry name" value="CdaR-like_regulators"/>
</dbReference>
<dbReference type="RefSeq" id="WP_158015815.1">
    <property type="nucleotide sequence ID" value="NZ_CBCSKE010000012.1"/>
</dbReference>
<evidence type="ECO:0000313" key="6">
    <source>
        <dbReference type="Proteomes" id="UP000269998"/>
    </source>
</evidence>
<reference evidence="6" key="1">
    <citation type="submission" date="2018-02" db="EMBL/GenBank/DDBJ databases">
        <authorList>
            <person name="Seth-Smith MB H."/>
            <person name="Seth-Smith H."/>
        </authorList>
    </citation>
    <scope>NUCLEOTIDE SEQUENCE [LARGE SCALE GENOMIC DNA]</scope>
</reference>
<dbReference type="InterPro" id="IPR025736">
    <property type="entry name" value="PucR_C-HTH_dom"/>
</dbReference>
<dbReference type="Pfam" id="PF14361">
    <property type="entry name" value="RsbRD_N"/>
    <property type="match status" value="1"/>
</dbReference>
<dbReference type="InterPro" id="IPR025751">
    <property type="entry name" value="RsbRD_N_dom"/>
</dbReference>
<dbReference type="KEGG" id="mbai:MB901379_01269"/>
<evidence type="ECO:0000259" key="4">
    <source>
        <dbReference type="Pfam" id="PF17853"/>
    </source>
</evidence>
<gene>
    <name evidence="5" type="ORF">MB901379_01269</name>
</gene>
<organism evidence="5 6">
    <name type="scientific">Mycobacterium basiliense</name>
    <dbReference type="NCBI Taxonomy" id="2094119"/>
    <lineage>
        <taxon>Bacteria</taxon>
        <taxon>Bacillati</taxon>
        <taxon>Actinomycetota</taxon>
        <taxon>Actinomycetes</taxon>
        <taxon>Mycobacteriales</taxon>
        <taxon>Mycobacteriaceae</taxon>
        <taxon>Mycobacterium</taxon>
    </lineage>
</organism>
<dbReference type="Proteomes" id="UP000269998">
    <property type="component" value="Chromosome"/>
</dbReference>
<dbReference type="OrthoDB" id="3663486at2"/>
<dbReference type="EMBL" id="LR130759">
    <property type="protein sequence ID" value="VDM87724.1"/>
    <property type="molecule type" value="Genomic_DNA"/>
</dbReference>
<dbReference type="Gene3D" id="1.10.10.2840">
    <property type="entry name" value="PucR C-terminal helix-turn-helix domain"/>
    <property type="match status" value="1"/>
</dbReference>
<feature type="domain" description="CdaR GGDEF-like" evidence="4">
    <location>
        <begin position="191"/>
        <end position="306"/>
    </location>
</feature>
<feature type="domain" description="PucR C-terminal helix-turn-helix" evidence="2">
    <location>
        <begin position="359"/>
        <end position="412"/>
    </location>
</feature>
<keyword evidence="6" id="KW-1185">Reference proteome</keyword>
<accession>A0A447GB77</accession>
<evidence type="ECO:0000256" key="1">
    <source>
        <dbReference type="ARBA" id="ARBA00006754"/>
    </source>
</evidence>
<feature type="domain" description="RsbT co-antagonist protein RsbRD N-terminal" evidence="3">
    <location>
        <begin position="34"/>
        <end position="177"/>
    </location>
</feature>
<dbReference type="InterPro" id="IPR042070">
    <property type="entry name" value="PucR_C-HTH_sf"/>
</dbReference>
<dbReference type="Pfam" id="PF17853">
    <property type="entry name" value="GGDEF_2"/>
    <property type="match status" value="1"/>
</dbReference>
<dbReference type="AlphaFoldDB" id="A0A447GB77"/>
<protein>
    <submittedName>
        <fullName evidence="5">Sugar diacid utilization regulator</fullName>
    </submittedName>
</protein>
<dbReference type="PANTHER" id="PTHR33744:SF1">
    <property type="entry name" value="DNA-BINDING TRANSCRIPTIONAL ACTIVATOR ADER"/>
    <property type="match status" value="1"/>
</dbReference>
<proteinExistence type="inferred from homology"/>
<dbReference type="PANTHER" id="PTHR33744">
    <property type="entry name" value="CARBOHYDRATE DIACID REGULATOR"/>
    <property type="match status" value="1"/>
</dbReference>
<evidence type="ECO:0000259" key="3">
    <source>
        <dbReference type="Pfam" id="PF14361"/>
    </source>
</evidence>
<evidence type="ECO:0000259" key="2">
    <source>
        <dbReference type="Pfam" id="PF13556"/>
    </source>
</evidence>
<sequence>MELQWPAAREPAAQRVWQQVLVPISAELRAGAADLAQRAVDRMRSELPQLFPDQQTVNENLVSTEASLRQLAHLIEVGGDPRRVELPPSTLAIARAAVPRHVVLADLMRFYRLAQELVWQWIHARITAAVSDPADLAKAIELATGWIFGYVDAALVHAEQAYSEERETWLRGAAAARAAAIDDILAKREHDPQHASKRLRYDVNRQHLGVTAWVEQVPQDGDAQPLLGNVIAEVARAVGADSNVIHPLGSLAVAGWVSRRRPFTQTEVTAAKVGELSGVRLAFGDPDGGLPGFRRTHVQASHARRVASLIGPHGGAVTHYHDVAVAALASADTEHAASFVTRVLGPLAATDEDTYRVASTLAVYLQENRSRARAARRLIVHPNTVSYRVNQAESVLGRRIDSDTLELSVALALLPALPRLAQRHATEL</sequence>
<dbReference type="Pfam" id="PF13556">
    <property type="entry name" value="HTH_30"/>
    <property type="match status" value="1"/>
</dbReference>